<feature type="region of interest" description="Disordered" evidence="1">
    <location>
        <begin position="51"/>
        <end position="75"/>
    </location>
</feature>
<keyword evidence="3" id="KW-1185">Reference proteome</keyword>
<accession>A0A9P0MXP8</accession>
<proteinExistence type="predicted"/>
<name>A0A9P0MXP8_NEZVI</name>
<feature type="compositionally biased region" description="Basic and acidic residues" evidence="1">
    <location>
        <begin position="51"/>
        <end position="73"/>
    </location>
</feature>
<evidence type="ECO:0000256" key="1">
    <source>
        <dbReference type="SAM" id="MobiDB-lite"/>
    </source>
</evidence>
<organism evidence="2 3">
    <name type="scientific">Nezara viridula</name>
    <name type="common">Southern green stink bug</name>
    <name type="synonym">Cimex viridulus</name>
    <dbReference type="NCBI Taxonomy" id="85310"/>
    <lineage>
        <taxon>Eukaryota</taxon>
        <taxon>Metazoa</taxon>
        <taxon>Ecdysozoa</taxon>
        <taxon>Arthropoda</taxon>
        <taxon>Hexapoda</taxon>
        <taxon>Insecta</taxon>
        <taxon>Pterygota</taxon>
        <taxon>Neoptera</taxon>
        <taxon>Paraneoptera</taxon>
        <taxon>Hemiptera</taxon>
        <taxon>Heteroptera</taxon>
        <taxon>Panheteroptera</taxon>
        <taxon>Pentatomomorpha</taxon>
        <taxon>Pentatomoidea</taxon>
        <taxon>Pentatomidae</taxon>
        <taxon>Pentatominae</taxon>
        <taxon>Nezara</taxon>
    </lineage>
</organism>
<gene>
    <name evidence="2" type="ORF">NEZAVI_LOCUS15667</name>
</gene>
<dbReference type="Proteomes" id="UP001152798">
    <property type="component" value="Chromosome 7"/>
</dbReference>
<evidence type="ECO:0000313" key="3">
    <source>
        <dbReference type="Proteomes" id="UP001152798"/>
    </source>
</evidence>
<dbReference type="EMBL" id="OV725083">
    <property type="protein sequence ID" value="CAH1408071.1"/>
    <property type="molecule type" value="Genomic_DNA"/>
</dbReference>
<protein>
    <submittedName>
        <fullName evidence="2">Uncharacterized protein</fullName>
    </submittedName>
</protein>
<reference evidence="2" key="1">
    <citation type="submission" date="2022-01" db="EMBL/GenBank/DDBJ databases">
        <authorList>
            <person name="King R."/>
        </authorList>
    </citation>
    <scope>NUCLEOTIDE SEQUENCE</scope>
</reference>
<dbReference type="AlphaFoldDB" id="A0A9P0MXP8"/>
<sequence>MHNSDPSQYVLRWAIYSAKTDSYLLRFYIQQEDLPVSYSFRRGFYAGERKRERESERVRERERERERRDERESSLLVSTIEKPTIPMNTYKQRSDMDREIRNITIFLYDVVG</sequence>
<evidence type="ECO:0000313" key="2">
    <source>
        <dbReference type="EMBL" id="CAH1408071.1"/>
    </source>
</evidence>